<keyword evidence="6" id="KW-0694">RNA-binding</keyword>
<dbReference type="EMBL" id="CM000882">
    <property type="protein sequence ID" value="PNT66087.1"/>
    <property type="molecule type" value="Genomic_DNA"/>
</dbReference>
<dbReference type="Pfam" id="PF00013">
    <property type="entry name" value="KH_1"/>
    <property type="match status" value="1"/>
</dbReference>
<feature type="domain" description="C3H1-type" evidence="8">
    <location>
        <begin position="186"/>
        <end position="213"/>
    </location>
</feature>
<keyword evidence="11" id="KW-1185">Reference proteome</keyword>
<organism evidence="9">
    <name type="scientific">Brachypodium distachyon</name>
    <name type="common">Purple false brome</name>
    <name type="synonym">Trachynia distachya</name>
    <dbReference type="NCBI Taxonomy" id="15368"/>
    <lineage>
        <taxon>Eukaryota</taxon>
        <taxon>Viridiplantae</taxon>
        <taxon>Streptophyta</taxon>
        <taxon>Embryophyta</taxon>
        <taxon>Tracheophyta</taxon>
        <taxon>Spermatophyta</taxon>
        <taxon>Magnoliopsida</taxon>
        <taxon>Liliopsida</taxon>
        <taxon>Poales</taxon>
        <taxon>Poaceae</taxon>
        <taxon>BOP clade</taxon>
        <taxon>Pooideae</taxon>
        <taxon>Stipodae</taxon>
        <taxon>Brachypodieae</taxon>
        <taxon>Brachypodium</taxon>
    </lineage>
</organism>
<reference evidence="9" key="2">
    <citation type="submission" date="2017-06" db="EMBL/GenBank/DDBJ databases">
        <title>WGS assembly of Brachypodium distachyon.</title>
        <authorList>
            <consortium name="The International Brachypodium Initiative"/>
            <person name="Lucas S."/>
            <person name="Harmon-Smith M."/>
            <person name="Lail K."/>
            <person name="Tice H."/>
            <person name="Grimwood J."/>
            <person name="Bruce D."/>
            <person name="Barry K."/>
            <person name="Shu S."/>
            <person name="Lindquist E."/>
            <person name="Wang M."/>
            <person name="Pitluck S."/>
            <person name="Vogel J.P."/>
            <person name="Garvin D.F."/>
            <person name="Mockler T.C."/>
            <person name="Schmutz J."/>
            <person name="Rokhsar D."/>
            <person name="Bevan M.W."/>
        </authorList>
    </citation>
    <scope>NUCLEOTIDE SEQUENCE</scope>
    <source>
        <strain evidence="9">Bd21</strain>
    </source>
</reference>
<evidence type="ECO:0000256" key="3">
    <source>
        <dbReference type="ARBA" id="ARBA00022771"/>
    </source>
</evidence>
<protein>
    <recommendedName>
        <fullName evidence="8">C3H1-type domain-containing protein</fullName>
    </recommendedName>
</protein>
<keyword evidence="3 7" id="KW-0863">Zinc-finger</keyword>
<dbReference type="OrthoDB" id="410307at2759"/>
<reference evidence="10" key="3">
    <citation type="submission" date="2018-08" db="UniProtKB">
        <authorList>
            <consortium name="EnsemblPlants"/>
        </authorList>
    </citation>
    <scope>IDENTIFICATION</scope>
    <source>
        <strain evidence="10">cv. Bd21</strain>
    </source>
</reference>
<dbReference type="Pfam" id="PF00642">
    <property type="entry name" value="zf-CCCH"/>
    <property type="match status" value="1"/>
</dbReference>
<evidence type="ECO:0000256" key="7">
    <source>
        <dbReference type="PROSITE-ProRule" id="PRU00723"/>
    </source>
</evidence>
<name>A0A2K2CVN2_BRADI</name>
<dbReference type="GO" id="GO:0003677">
    <property type="term" value="F:DNA binding"/>
    <property type="evidence" value="ECO:0007669"/>
    <property type="project" value="UniProtKB-KW"/>
</dbReference>
<dbReference type="InterPro" id="IPR000571">
    <property type="entry name" value="Znf_CCCH"/>
</dbReference>
<evidence type="ECO:0000256" key="4">
    <source>
        <dbReference type="ARBA" id="ARBA00022833"/>
    </source>
</evidence>
<dbReference type="GO" id="GO:0008270">
    <property type="term" value="F:zinc ion binding"/>
    <property type="evidence" value="ECO:0007669"/>
    <property type="project" value="UniProtKB-KW"/>
</dbReference>
<dbReference type="SMART" id="SM00322">
    <property type="entry name" value="KH"/>
    <property type="match status" value="1"/>
</dbReference>
<evidence type="ECO:0000313" key="10">
    <source>
        <dbReference type="EnsemblPlants" id="PNT66087"/>
    </source>
</evidence>
<dbReference type="Gene3D" id="4.10.1000.10">
    <property type="entry name" value="Zinc finger, CCCH-type"/>
    <property type="match status" value="1"/>
</dbReference>
<dbReference type="InterPro" id="IPR036855">
    <property type="entry name" value="Znf_CCCH_sf"/>
</dbReference>
<reference evidence="9 10" key="1">
    <citation type="journal article" date="2010" name="Nature">
        <title>Genome sequencing and analysis of the model grass Brachypodium distachyon.</title>
        <authorList>
            <consortium name="International Brachypodium Initiative"/>
        </authorList>
    </citation>
    <scope>NUCLEOTIDE SEQUENCE [LARGE SCALE GENOMIC DNA]</scope>
    <source>
        <strain evidence="9 10">Bd21</strain>
    </source>
</reference>
<dbReference type="Gramene" id="PNT66087">
    <property type="protein sequence ID" value="PNT66087"/>
    <property type="gene ID" value="BRADI_3g06957v3"/>
</dbReference>
<dbReference type="SUPFAM" id="SSF54791">
    <property type="entry name" value="Eukaryotic type KH-domain (KH-domain type I)"/>
    <property type="match status" value="1"/>
</dbReference>
<feature type="zinc finger region" description="C3H1-type" evidence="7">
    <location>
        <begin position="186"/>
        <end position="213"/>
    </location>
</feature>
<dbReference type="Gene3D" id="3.30.1370.10">
    <property type="entry name" value="K Homology domain, type 1"/>
    <property type="match status" value="1"/>
</dbReference>
<feature type="zinc finger region" description="C3H1-type" evidence="7">
    <location>
        <begin position="8"/>
        <end position="36"/>
    </location>
</feature>
<proteinExistence type="predicted"/>
<dbReference type="InterPro" id="IPR004087">
    <property type="entry name" value="KH_dom"/>
</dbReference>
<dbReference type="SUPFAM" id="SSF90229">
    <property type="entry name" value="CCCH zinc finger"/>
    <property type="match status" value="1"/>
</dbReference>
<dbReference type="EnsemblPlants" id="PNT66087">
    <property type="protein sequence ID" value="PNT66087"/>
    <property type="gene ID" value="BRADI_3g06957v3"/>
</dbReference>
<accession>A0A2K2CVN2</accession>
<dbReference type="InParanoid" id="A0A2K2CVN2"/>
<evidence type="ECO:0000256" key="2">
    <source>
        <dbReference type="ARBA" id="ARBA00022737"/>
    </source>
</evidence>
<evidence type="ECO:0000313" key="11">
    <source>
        <dbReference type="Proteomes" id="UP000008810"/>
    </source>
</evidence>
<evidence type="ECO:0000256" key="5">
    <source>
        <dbReference type="ARBA" id="ARBA00023125"/>
    </source>
</evidence>
<evidence type="ECO:0000313" key="9">
    <source>
        <dbReference type="EMBL" id="PNT66087.1"/>
    </source>
</evidence>
<keyword evidence="4 7" id="KW-0862">Zinc</keyword>
<evidence type="ECO:0000259" key="8">
    <source>
        <dbReference type="PROSITE" id="PS50103"/>
    </source>
</evidence>
<dbReference type="GO" id="GO:0003729">
    <property type="term" value="F:mRNA binding"/>
    <property type="evidence" value="ECO:0007669"/>
    <property type="project" value="InterPro"/>
</dbReference>
<dbReference type="AlphaFoldDB" id="A0A2K2CVN2"/>
<feature type="domain" description="C3H1-type" evidence="8">
    <location>
        <begin position="8"/>
        <end position="36"/>
    </location>
</feature>
<dbReference type="Proteomes" id="UP000008810">
    <property type="component" value="Chromosome 3"/>
</dbReference>
<sequence>PESSQTGARSKWPCTRFFSTAGCCFGENCRFIHYFPGSYQAPADPPRSISWGPAVPDDSLTQTAERKLGKYMSKDNSVPLLREQRPTDHCTPQQAPIHGTVSAASFGASATAKISVAASLAGAIIGRGGVNIKQISRDSGAKVRIQHHESDSKLKNVELQGTFDQIKKASTMVMELIGIGSETASNFKTKLCGHFARGSCTYGDNCRSAHSMSELRKPAIAPRDRPGGW</sequence>
<dbReference type="STRING" id="15368.A0A2K2CVN2"/>
<dbReference type="PROSITE" id="PS50103">
    <property type="entry name" value="ZF_C3H1"/>
    <property type="match status" value="2"/>
</dbReference>
<feature type="non-terminal residue" evidence="9">
    <location>
        <position position="1"/>
    </location>
</feature>
<dbReference type="ExpressionAtlas" id="A0A2K2CVN2">
    <property type="expression patterns" value="baseline and differential"/>
</dbReference>
<dbReference type="InterPro" id="IPR045877">
    <property type="entry name" value="ZFP36-like"/>
</dbReference>
<keyword evidence="2" id="KW-0677">Repeat</keyword>
<dbReference type="PANTHER" id="PTHR12547:SF18">
    <property type="entry name" value="PROTEIN TIS11"/>
    <property type="match status" value="1"/>
</dbReference>
<evidence type="ECO:0000256" key="6">
    <source>
        <dbReference type="PROSITE-ProRule" id="PRU00117"/>
    </source>
</evidence>
<keyword evidence="1 7" id="KW-0479">Metal-binding</keyword>
<dbReference type="InterPro" id="IPR036612">
    <property type="entry name" value="KH_dom_type_1_sf"/>
</dbReference>
<dbReference type="SMART" id="SM00356">
    <property type="entry name" value="ZnF_C3H1"/>
    <property type="match status" value="2"/>
</dbReference>
<dbReference type="PANTHER" id="PTHR12547">
    <property type="entry name" value="CCCH ZINC FINGER/TIS11-RELATED"/>
    <property type="match status" value="1"/>
</dbReference>
<gene>
    <name evidence="9" type="ORF">BRADI_3g06957v3</name>
</gene>
<evidence type="ECO:0000256" key="1">
    <source>
        <dbReference type="ARBA" id="ARBA00022723"/>
    </source>
</evidence>
<dbReference type="InterPro" id="IPR004088">
    <property type="entry name" value="KH_dom_type_1"/>
</dbReference>
<dbReference type="PROSITE" id="PS50084">
    <property type="entry name" value="KH_TYPE_1"/>
    <property type="match status" value="1"/>
</dbReference>
<keyword evidence="5" id="KW-0238">DNA-binding</keyword>